<reference evidence="5" key="1">
    <citation type="submission" date="2015-12" db="EMBL/GenBank/DDBJ databases">
        <title>De novo transcriptome assembly of four potential Pierce s Disease insect vectors from Arizona vineyards.</title>
        <authorList>
            <person name="Tassone E.E."/>
        </authorList>
    </citation>
    <scope>NUCLEOTIDE SEQUENCE</scope>
</reference>
<dbReference type="EMBL" id="GEDC01017109">
    <property type="protein sequence ID" value="JAS20189.1"/>
    <property type="molecule type" value="Transcribed_RNA"/>
</dbReference>
<dbReference type="AlphaFoldDB" id="A0A1B6D3A2"/>
<dbReference type="PROSITE" id="PS51257">
    <property type="entry name" value="PROKAR_LIPOPROTEIN"/>
    <property type="match status" value="1"/>
</dbReference>
<sequence>MKILDLLHLIILFTLFVMTFGGCQFPIEWSGSWFQSAIGHLIMVNSSYIETKGECVENQGDKYITVDRTDRDVGYRCIVIHEKHPNVLQYKESMVLKDYHSLDSLCHDITGDAVLLSMFRAEGAIPIPCPFKSPPYSFSYNRGNGDCDTMSKIDSCTDESRLLFTYLACVDVVGTESSGEELVCLAKWKDGATQYLIGKIHNAMVTSDEDRYRCFVYERIPRNNKVVFRVAQSGDATCNGLLSSTEGSKIMVLTRIESQHERCKFPSWVTNHHHWHSLDYKQSYHFSHKNATLKISRDHGITDMKLVCHNIENNSSSSVTLVAHVTEGCSSGYICLVFHHRDSNVIQLYQSNKTAPDAGEACGPGYFNHLKLSVPVTLVTSTEQPSTPATKCSNLGRYTIKNFAILNNIKKRSVVETSTSHSEHCTDQQLFSSLTIGCNGLADTLEFHSSCPEEQNTAYYCHGSWTENTTSYLISSPVSRKSTDAKRYCFVFKTSPSSTDITVERFSESCSNTHHRLSWTFNLTSQGKCTEISASSDSSFIYLPPLISLTLAVLVINTCR</sequence>
<feature type="domain" description="DUF7043" evidence="3">
    <location>
        <begin position="260"/>
        <end position="369"/>
    </location>
</feature>
<evidence type="ECO:0000259" key="2">
    <source>
        <dbReference type="Pfam" id="PF23069"/>
    </source>
</evidence>
<dbReference type="GO" id="GO:0061909">
    <property type="term" value="P:autophagosome-lysosome fusion"/>
    <property type="evidence" value="ECO:0007669"/>
    <property type="project" value="TreeGrafter"/>
</dbReference>
<organism evidence="5">
    <name type="scientific">Clastoptera arizonana</name>
    <name type="common">Arizona spittle bug</name>
    <dbReference type="NCBI Taxonomy" id="38151"/>
    <lineage>
        <taxon>Eukaryota</taxon>
        <taxon>Metazoa</taxon>
        <taxon>Ecdysozoa</taxon>
        <taxon>Arthropoda</taxon>
        <taxon>Hexapoda</taxon>
        <taxon>Insecta</taxon>
        <taxon>Pterygota</taxon>
        <taxon>Neoptera</taxon>
        <taxon>Paraneoptera</taxon>
        <taxon>Hemiptera</taxon>
        <taxon>Auchenorrhyncha</taxon>
        <taxon>Cercopoidea</taxon>
        <taxon>Clastopteridae</taxon>
        <taxon>Clastoptera</taxon>
    </lineage>
</organism>
<dbReference type="InterPro" id="IPR055471">
    <property type="entry name" value="DUF7043"/>
</dbReference>
<evidence type="ECO:0000259" key="4">
    <source>
        <dbReference type="Pfam" id="PF23071"/>
    </source>
</evidence>
<dbReference type="Pfam" id="PF23071">
    <property type="entry name" value="DUF7044"/>
    <property type="match status" value="1"/>
</dbReference>
<dbReference type="Pfam" id="PF23070">
    <property type="entry name" value="DUF7043"/>
    <property type="match status" value="1"/>
</dbReference>
<dbReference type="InterPro" id="IPR055470">
    <property type="entry name" value="DUF7042"/>
</dbReference>
<evidence type="ECO:0008006" key="6">
    <source>
        <dbReference type="Google" id="ProtNLM"/>
    </source>
</evidence>
<name>A0A1B6D3A2_9HEMI</name>
<dbReference type="PANTHER" id="PTHR22255">
    <property type="entry name" value="LP06548P"/>
    <property type="match status" value="1"/>
</dbReference>
<feature type="domain" description="DUF7044" evidence="4">
    <location>
        <begin position="22"/>
        <end position="107"/>
    </location>
</feature>
<evidence type="ECO:0000259" key="3">
    <source>
        <dbReference type="Pfam" id="PF23070"/>
    </source>
</evidence>
<evidence type="ECO:0000256" key="1">
    <source>
        <dbReference type="SAM" id="SignalP"/>
    </source>
</evidence>
<protein>
    <recommendedName>
        <fullName evidence="6">Ig-like domain-containing protein</fullName>
    </recommendedName>
</protein>
<dbReference type="Pfam" id="PF23069">
    <property type="entry name" value="DUF7042"/>
    <property type="match status" value="1"/>
</dbReference>
<keyword evidence="1" id="KW-0732">Signal</keyword>
<dbReference type="InterPro" id="IPR055472">
    <property type="entry name" value="DUF7044"/>
</dbReference>
<feature type="signal peptide" evidence="1">
    <location>
        <begin position="1"/>
        <end position="21"/>
    </location>
</feature>
<feature type="domain" description="DUF7042" evidence="2">
    <location>
        <begin position="126"/>
        <end position="254"/>
    </location>
</feature>
<accession>A0A1B6D3A2</accession>
<proteinExistence type="predicted"/>
<gene>
    <name evidence="5" type="ORF">g.9371</name>
</gene>
<dbReference type="PANTHER" id="PTHR22255:SF9">
    <property type="entry name" value="LP06548P"/>
    <property type="match status" value="1"/>
</dbReference>
<feature type="chain" id="PRO_5008580892" description="Ig-like domain-containing protein" evidence="1">
    <location>
        <begin position="22"/>
        <end position="560"/>
    </location>
</feature>
<evidence type="ECO:0000313" key="5">
    <source>
        <dbReference type="EMBL" id="JAS20189.1"/>
    </source>
</evidence>